<accession>A0A7W2JNM8</accession>
<proteinExistence type="predicted"/>
<reference evidence="1 2" key="1">
    <citation type="submission" date="2020-07" db="EMBL/GenBank/DDBJ databases">
        <title>Diversity of carbapenemase encoding genes among Pseudomonas putida group clinical isolates in a tertiary Brazilian hospital.</title>
        <authorList>
            <person name="Alberto-Lei F."/>
            <person name="Nodari C.S."/>
            <person name="Streling A.P."/>
            <person name="Paulino J.T."/>
            <person name="Bessa-Neto F.O."/>
            <person name="Cayo R."/>
            <person name="Gales A.C."/>
        </authorList>
    </citation>
    <scope>NUCLEOTIDE SEQUENCE [LARGE SCALE GENOMIC DNA]</scope>
    <source>
        <strain evidence="1 2">14535</strain>
    </source>
</reference>
<evidence type="ECO:0000313" key="1">
    <source>
        <dbReference type="EMBL" id="MBA6062250.1"/>
    </source>
</evidence>
<evidence type="ECO:0000313" key="2">
    <source>
        <dbReference type="Proteomes" id="UP000556620"/>
    </source>
</evidence>
<dbReference type="RefSeq" id="WP_182369305.1">
    <property type="nucleotide sequence ID" value="NZ_JACGCU010000063.1"/>
</dbReference>
<dbReference type="Proteomes" id="UP000556620">
    <property type="component" value="Unassembled WGS sequence"/>
</dbReference>
<evidence type="ECO:0008006" key="3">
    <source>
        <dbReference type="Google" id="ProtNLM"/>
    </source>
</evidence>
<organism evidence="1 2">
    <name type="scientific">Pseudomonas juntendi</name>
    <dbReference type="NCBI Taxonomy" id="2666183"/>
    <lineage>
        <taxon>Bacteria</taxon>
        <taxon>Pseudomonadati</taxon>
        <taxon>Pseudomonadota</taxon>
        <taxon>Gammaproteobacteria</taxon>
        <taxon>Pseudomonadales</taxon>
        <taxon>Pseudomonadaceae</taxon>
        <taxon>Pseudomonas</taxon>
    </lineage>
</organism>
<sequence length="960" mass="104625">MERRLASPEEQKTSVRHDWGGVLALDRSLLDLVLREQYLEALANFGAMDPIHLEAYLDEGERIGVTLQGLVLGGPQVSFEHATGVGSGLTLRMNIIAGEYMRVLGLPGRPKRVVESFTLTEAMGYRVEAPLEVRVGRPKGSRYTQLQLNLASADSYSTNLGPTPYARAMLGRRLQQSISYMRAYQHTYSLGSFVMDDYYPLSPEQFMVNTMAAPWGQSEGSPRYGDGAVLVFMKLGIDLRPGRQLPPGTDFPYPIAEGASDLPGTLILVPDIAELGAGEVKDVLSTFSLPSGHEFVMRASSSDADLVLTGNWQKKAGALAVEPAFANVVTGQPIAFTADGATGQVLWSATNLMRPKAVGTFNGASYSPTPADSFVQDQQMVLVTATSPDGPDPVLSHALVVESARTVHVAPRVATWVTGDAPIELRASSADGGSLQWSLVEAVLLSNGTNRVQPLDQPLGELDDKGNGRAIFTPYPPSSDRDFEVQRIRCTNRLTGDSAEGAVVVIGWEADLNVVPFHVAQGLSMQPTPFTIMSREFEQNLGRDVTWTVHGEGEFHDSVYIPPQSPQLPIAVVTGFDGIERTGYAIVEFSQSRQDKIAGLLSWETIANFELRAIGAPQCYANGWQQVEVEVTVAAADDSNGNPVEISDADLATLKFLNADNNNDLPFLAPLEEALAAGDDDAPDWAVNRVANDIQRQPGLQVGGSAPLRARNRRFFLHSRKPGVIGVIASIQNTLTGKVVTSENLGEKGKLELRGQDIPSFTQELYSFKRTRVAGDTSPSEGDEFAYIDTSTDNWLLEHVIKEGRITKFARLFIKDTDRKSAVRWSWQPGSSTPPVQDDDFVSFTGFSFESSNGQVKDELLFDGLLYRMAKNRAYALPDRVLGAKPGAGQLMITLQRDSGFVLSCGLEDPGYRKALERDLEFTLLDVEGNTHPLKFTFAVTAEEERAGITHRDVLKLSIR</sequence>
<comment type="caution">
    <text evidence="1">The sequence shown here is derived from an EMBL/GenBank/DDBJ whole genome shotgun (WGS) entry which is preliminary data.</text>
</comment>
<protein>
    <recommendedName>
        <fullName evidence="3">Imidazoleglycerol-phosphate synthase</fullName>
    </recommendedName>
</protein>
<dbReference type="AlphaFoldDB" id="A0A7W2JNM8"/>
<name>A0A7W2JNM8_9PSED</name>
<gene>
    <name evidence="1" type="ORF">H4C44_24125</name>
</gene>
<dbReference type="EMBL" id="JACGCU010000063">
    <property type="protein sequence ID" value="MBA6062250.1"/>
    <property type="molecule type" value="Genomic_DNA"/>
</dbReference>